<sequence>MKDLIRTQLEPELREQIDQKIGELENLLNGNLVALTEEQRQAVGMINEQNKLFVNKVHDYNRNKPGLSADDVDWREFESDFESREYLETRKTRLASLVYQMESTKMMHDNDNYSDALADYAYAQYKKGRGLPGFAEKVADLKQFFPRSSRKKSEEPTEDNA</sequence>
<evidence type="ECO:0000313" key="1">
    <source>
        <dbReference type="EMBL" id="KAA5534670.1"/>
    </source>
</evidence>
<dbReference type="Proteomes" id="UP000323632">
    <property type="component" value="Unassembled WGS sequence"/>
</dbReference>
<dbReference type="AlphaFoldDB" id="A0A5M6CJQ6"/>
<keyword evidence="2" id="KW-1185">Reference proteome</keyword>
<protein>
    <submittedName>
        <fullName evidence="1">Uncharacterized protein</fullName>
    </submittedName>
</protein>
<gene>
    <name evidence="1" type="ORF">F0919_08630</name>
</gene>
<dbReference type="EMBL" id="VWSH01000002">
    <property type="protein sequence ID" value="KAA5534670.1"/>
    <property type="molecule type" value="Genomic_DNA"/>
</dbReference>
<accession>A0A5M6CJQ6</accession>
<dbReference type="RefSeq" id="WP_150032349.1">
    <property type="nucleotide sequence ID" value="NZ_VWSH01000002.1"/>
</dbReference>
<name>A0A5M6CJQ6_9BACT</name>
<proteinExistence type="predicted"/>
<reference evidence="1 2" key="1">
    <citation type="submission" date="2019-09" db="EMBL/GenBank/DDBJ databases">
        <title>Genome sequence and assembly of Taibaiella sp.</title>
        <authorList>
            <person name="Chhetri G."/>
        </authorList>
    </citation>
    <scope>NUCLEOTIDE SEQUENCE [LARGE SCALE GENOMIC DNA]</scope>
    <source>
        <strain evidence="1 2">KVB11</strain>
    </source>
</reference>
<comment type="caution">
    <text evidence="1">The sequence shown here is derived from an EMBL/GenBank/DDBJ whole genome shotgun (WGS) entry which is preliminary data.</text>
</comment>
<organism evidence="1 2">
    <name type="scientific">Taibaiella lutea</name>
    <dbReference type="NCBI Taxonomy" id="2608001"/>
    <lineage>
        <taxon>Bacteria</taxon>
        <taxon>Pseudomonadati</taxon>
        <taxon>Bacteroidota</taxon>
        <taxon>Chitinophagia</taxon>
        <taxon>Chitinophagales</taxon>
        <taxon>Chitinophagaceae</taxon>
        <taxon>Taibaiella</taxon>
    </lineage>
</organism>
<evidence type="ECO:0000313" key="2">
    <source>
        <dbReference type="Proteomes" id="UP000323632"/>
    </source>
</evidence>